<keyword evidence="3" id="KW-0732">Signal</keyword>
<feature type="chain" id="PRO_5045110775" evidence="3">
    <location>
        <begin position="21"/>
        <end position="475"/>
    </location>
</feature>
<reference evidence="4" key="1">
    <citation type="submission" date="2022-07" db="EMBL/GenBank/DDBJ databases">
        <title>Sphingomonas sp. nov., a novel bacterium isolated from the north slope of the Mount Everest.</title>
        <authorList>
            <person name="Cui X."/>
            <person name="Liu Y."/>
        </authorList>
    </citation>
    <scope>NUCLEOTIDE SEQUENCE</scope>
    <source>
        <strain evidence="4">S5-59</strain>
    </source>
</reference>
<dbReference type="InterPro" id="IPR000667">
    <property type="entry name" value="Peptidase_S13"/>
</dbReference>
<dbReference type="Gene3D" id="3.50.80.20">
    <property type="entry name" value="D-Ala-D-Ala carboxypeptidase C, peptidase S13"/>
    <property type="match status" value="1"/>
</dbReference>
<dbReference type="PROSITE" id="PS51257">
    <property type="entry name" value="PROKAR_LIPOPROTEIN"/>
    <property type="match status" value="1"/>
</dbReference>
<feature type="signal peptide" evidence="3">
    <location>
        <begin position="1"/>
        <end position="20"/>
    </location>
</feature>
<dbReference type="Gene3D" id="3.40.710.10">
    <property type="entry name" value="DD-peptidase/beta-lactamase superfamily"/>
    <property type="match status" value="1"/>
</dbReference>
<gene>
    <name evidence="4" type="primary">dacB</name>
    <name evidence="4" type="ORF">NMP03_10945</name>
</gene>
<evidence type="ECO:0000313" key="4">
    <source>
        <dbReference type="EMBL" id="UUL81714.1"/>
    </source>
</evidence>
<dbReference type="RefSeq" id="WP_256505430.1">
    <property type="nucleotide sequence ID" value="NZ_CP101740.1"/>
</dbReference>
<proteinExistence type="inferred from homology"/>
<evidence type="ECO:0000256" key="3">
    <source>
        <dbReference type="SAM" id="SignalP"/>
    </source>
</evidence>
<dbReference type="EMBL" id="CP101740">
    <property type="protein sequence ID" value="UUL81714.1"/>
    <property type="molecule type" value="Genomic_DNA"/>
</dbReference>
<dbReference type="Proteomes" id="UP001058533">
    <property type="component" value="Chromosome"/>
</dbReference>
<evidence type="ECO:0000256" key="2">
    <source>
        <dbReference type="ARBA" id="ARBA00022801"/>
    </source>
</evidence>
<dbReference type="PANTHER" id="PTHR30023">
    <property type="entry name" value="D-ALANYL-D-ALANINE CARBOXYPEPTIDASE"/>
    <property type="match status" value="1"/>
</dbReference>
<evidence type="ECO:0000256" key="1">
    <source>
        <dbReference type="ARBA" id="ARBA00006096"/>
    </source>
</evidence>
<dbReference type="SUPFAM" id="SSF56601">
    <property type="entry name" value="beta-lactamase/transpeptidase-like"/>
    <property type="match status" value="1"/>
</dbReference>
<dbReference type="PRINTS" id="PR00922">
    <property type="entry name" value="DADACBPTASE3"/>
</dbReference>
<keyword evidence="2 4" id="KW-0378">Hydrolase</keyword>
<dbReference type="Pfam" id="PF02113">
    <property type="entry name" value="Peptidase_S13"/>
    <property type="match status" value="1"/>
</dbReference>
<name>A0ABY5L426_9SPHN</name>
<keyword evidence="4" id="KW-0121">Carboxypeptidase</keyword>
<dbReference type="GO" id="GO:0009002">
    <property type="term" value="F:serine-type D-Ala-D-Ala carboxypeptidase activity"/>
    <property type="evidence" value="ECO:0007669"/>
    <property type="project" value="UniProtKB-EC"/>
</dbReference>
<dbReference type="NCBIfam" id="TIGR00666">
    <property type="entry name" value="PBP4"/>
    <property type="match status" value="1"/>
</dbReference>
<dbReference type="InterPro" id="IPR012338">
    <property type="entry name" value="Beta-lactam/transpept-like"/>
</dbReference>
<keyword evidence="4" id="KW-0645">Protease</keyword>
<keyword evidence="5" id="KW-1185">Reference proteome</keyword>
<comment type="similarity">
    <text evidence="1">Belongs to the peptidase S13 family.</text>
</comment>
<evidence type="ECO:0000313" key="5">
    <source>
        <dbReference type="Proteomes" id="UP001058533"/>
    </source>
</evidence>
<organism evidence="4 5">
    <name type="scientific">Sphingomonas qomolangmaensis</name>
    <dbReference type="NCBI Taxonomy" id="2918765"/>
    <lineage>
        <taxon>Bacteria</taxon>
        <taxon>Pseudomonadati</taxon>
        <taxon>Pseudomonadota</taxon>
        <taxon>Alphaproteobacteria</taxon>
        <taxon>Sphingomonadales</taxon>
        <taxon>Sphingomonadaceae</taxon>
        <taxon>Sphingomonas</taxon>
    </lineage>
</organism>
<accession>A0ABY5L426</accession>
<sequence length="475" mass="49679">MGAGTSKAMMLALLALAGCAAPGRVPLDRTASLDERVRAVLYDPSVAGTRWGLLVVDEAGREVVAIAPDDRFLPASNTKLVTIAALHAEPGLMATPIEGTAVAIEPVVGASDVVLVGSGDPLLRDTADCIANCLATLADAVAARTKAVRGVIGDDRAYPDERWGQGWSWDDLQGRYGTAVSALTLNDNVTSITVTAGVVPSVASEDGWFAIENRVVVGAVTAIEVERLPGSRTVRVFGTIATDAPVQTIRLGVDDPAEWAAYRFARLLRARGVSVAEAAKARHRAPGDPRPAVTGVVARLDPPPYAEAVRETMKVSQNLYAEMLLRRVAARRGDRGTADGFAAIDAMFAQAGVARAGWDLFDGSGMSVYNRLSPRAVVGVLRWSQTQRWGAAYRDTMPVGGVDGTLANRFKDTPLAGRVSAKTGSLKGTAALSGFLTTATGRTLTFSSFANDRPSGGGATTLAAERALNLIAAEN</sequence>
<dbReference type="EC" id="3.4.16.4" evidence="4"/>
<protein>
    <submittedName>
        <fullName evidence="4">D-alanyl-D-alanine carboxypeptidase/D-alanyl-D-alanine-endopeptidase</fullName>
        <ecNumber evidence="4">3.4.16.4</ecNumber>
    </submittedName>
</protein>
<dbReference type="PANTHER" id="PTHR30023:SF0">
    <property type="entry name" value="PENICILLIN-SENSITIVE CARBOXYPEPTIDASE A"/>
    <property type="match status" value="1"/>
</dbReference>